<evidence type="ECO:0000256" key="1">
    <source>
        <dbReference type="ARBA" id="ARBA00004141"/>
    </source>
</evidence>
<proteinExistence type="inferred from homology"/>
<dbReference type="Pfam" id="PF02405">
    <property type="entry name" value="MlaE"/>
    <property type="match status" value="1"/>
</dbReference>
<comment type="subcellular location">
    <subcellularLocation>
        <location evidence="1">Membrane</location>
        <topology evidence="1">Multi-pass membrane protein</topology>
    </subcellularLocation>
</comment>
<keyword evidence="3" id="KW-0813">Transport</keyword>
<evidence type="ECO:0000256" key="3">
    <source>
        <dbReference type="ARBA" id="ARBA00022448"/>
    </source>
</evidence>
<keyword evidence="5 7" id="KW-1133">Transmembrane helix</keyword>
<evidence type="ECO:0000256" key="7">
    <source>
        <dbReference type="RuleBase" id="RU362044"/>
    </source>
</evidence>
<reference evidence="8" key="1">
    <citation type="journal article" date="2020" name="mSystems">
        <title>Genome- and Community-Level Interaction Insights into Carbon Utilization and Element Cycling Functions of Hydrothermarchaeota in Hydrothermal Sediment.</title>
        <authorList>
            <person name="Zhou Z."/>
            <person name="Liu Y."/>
            <person name="Xu W."/>
            <person name="Pan J."/>
            <person name="Luo Z.H."/>
            <person name="Li M."/>
        </authorList>
    </citation>
    <scope>NUCLEOTIDE SEQUENCE [LARGE SCALE GENOMIC DNA]</scope>
    <source>
        <strain evidence="8">SpSt-906</strain>
    </source>
</reference>
<dbReference type="PANTHER" id="PTHR30188:SF4">
    <property type="entry name" value="PROTEIN TRIGALACTOSYLDIACYLGLYCEROL 1, CHLOROPLASTIC"/>
    <property type="match status" value="1"/>
</dbReference>
<gene>
    <name evidence="8" type="ORF">ENX07_00840</name>
</gene>
<keyword evidence="6 7" id="KW-0472">Membrane</keyword>
<feature type="transmembrane region" description="Helical" evidence="7">
    <location>
        <begin position="229"/>
        <end position="248"/>
    </location>
</feature>
<feature type="transmembrane region" description="Helical" evidence="7">
    <location>
        <begin position="80"/>
        <end position="105"/>
    </location>
</feature>
<evidence type="ECO:0000313" key="8">
    <source>
        <dbReference type="EMBL" id="HGE98609.1"/>
    </source>
</evidence>
<dbReference type="GO" id="GO:0005548">
    <property type="term" value="F:phospholipid transporter activity"/>
    <property type="evidence" value="ECO:0007669"/>
    <property type="project" value="TreeGrafter"/>
</dbReference>
<name>A0A7C3UU28_UNCW3</name>
<keyword evidence="4 7" id="KW-0812">Transmembrane</keyword>
<feature type="transmembrane region" description="Helical" evidence="7">
    <location>
        <begin position="42"/>
        <end position="68"/>
    </location>
</feature>
<feature type="transmembrane region" description="Helical" evidence="7">
    <location>
        <begin position="12"/>
        <end position="30"/>
    </location>
</feature>
<dbReference type="GO" id="GO:0043190">
    <property type="term" value="C:ATP-binding cassette (ABC) transporter complex"/>
    <property type="evidence" value="ECO:0007669"/>
    <property type="project" value="InterPro"/>
</dbReference>
<evidence type="ECO:0000256" key="4">
    <source>
        <dbReference type="ARBA" id="ARBA00022692"/>
    </source>
</evidence>
<evidence type="ECO:0000256" key="5">
    <source>
        <dbReference type="ARBA" id="ARBA00022989"/>
    </source>
</evidence>
<comment type="caution">
    <text evidence="8">The sequence shown here is derived from an EMBL/GenBank/DDBJ whole genome shotgun (WGS) entry which is preliminary data.</text>
</comment>
<dbReference type="AlphaFoldDB" id="A0A7C3UU28"/>
<feature type="transmembrane region" description="Helical" evidence="7">
    <location>
        <begin position="148"/>
        <end position="176"/>
    </location>
</feature>
<dbReference type="EMBL" id="DTMQ01000009">
    <property type="protein sequence ID" value="HGE98609.1"/>
    <property type="molecule type" value="Genomic_DNA"/>
</dbReference>
<dbReference type="PANTHER" id="PTHR30188">
    <property type="entry name" value="ABC TRANSPORTER PERMEASE PROTEIN-RELATED"/>
    <property type="match status" value="1"/>
</dbReference>
<dbReference type="InterPro" id="IPR030802">
    <property type="entry name" value="Permease_MalE"/>
</dbReference>
<evidence type="ECO:0000256" key="6">
    <source>
        <dbReference type="ARBA" id="ARBA00023136"/>
    </source>
</evidence>
<accession>A0A7C3UU28</accession>
<organism evidence="8">
    <name type="scientific">candidate division WOR-3 bacterium</name>
    <dbReference type="NCBI Taxonomy" id="2052148"/>
    <lineage>
        <taxon>Bacteria</taxon>
        <taxon>Bacteria division WOR-3</taxon>
    </lineage>
</organism>
<sequence>MKKIVKENVIFALDYIGGVVYLVGQTLYLFPKVFKRLYLFFLQFYFMGFESLLIVIVTSLFSGMIVAYQAWYQAQQYMPMVYIGMSVAKAMMIELGPLLTGLVVAGRVGSAMAAELGTMKVTEQIDALESLSINPVEYLVVPRVLSSIVILPILTIISEFVAILGGFFLSFVYLGVPAEVYFRGVRLNYFPITLYGGLIKSVTFGFVIAIMGCYHGLNTTGGAEGVGKSTTRSVVSAMVLILILDYLVSRLVFR</sequence>
<evidence type="ECO:0000256" key="2">
    <source>
        <dbReference type="ARBA" id="ARBA00007556"/>
    </source>
</evidence>
<feature type="transmembrane region" description="Helical" evidence="7">
    <location>
        <begin position="197"/>
        <end position="217"/>
    </location>
</feature>
<dbReference type="NCBIfam" id="TIGR00056">
    <property type="entry name" value="MlaE family lipid ABC transporter permease subunit"/>
    <property type="match status" value="1"/>
</dbReference>
<dbReference type="InterPro" id="IPR003453">
    <property type="entry name" value="ABC_MlaE_roteobac"/>
</dbReference>
<comment type="similarity">
    <text evidence="2 7">Belongs to the MlaE permease family.</text>
</comment>
<protein>
    <submittedName>
        <fullName evidence="8">ABC transporter permease</fullName>
    </submittedName>
</protein>